<reference evidence="8" key="1">
    <citation type="submission" date="2017-05" db="EMBL/GenBank/DDBJ databases">
        <title>Complete and WGS of Bordetella genogroups.</title>
        <authorList>
            <person name="Spilker T."/>
            <person name="Lipuma J."/>
        </authorList>
    </citation>
    <scope>NUCLEOTIDE SEQUENCE [LARGE SCALE GENOMIC DNA]</scope>
    <source>
        <strain evidence="8">AU16122</strain>
    </source>
</reference>
<dbReference type="GO" id="GO:0006352">
    <property type="term" value="P:DNA-templated transcription initiation"/>
    <property type="evidence" value="ECO:0007669"/>
    <property type="project" value="InterPro"/>
</dbReference>
<evidence type="ECO:0000259" key="5">
    <source>
        <dbReference type="Pfam" id="PF04542"/>
    </source>
</evidence>
<evidence type="ECO:0000259" key="6">
    <source>
        <dbReference type="Pfam" id="PF08281"/>
    </source>
</evidence>
<organism evidence="7 8">
    <name type="scientific">Bordetella genomosp. 10</name>
    <dbReference type="NCBI Taxonomy" id="1416804"/>
    <lineage>
        <taxon>Bacteria</taxon>
        <taxon>Pseudomonadati</taxon>
        <taxon>Pseudomonadota</taxon>
        <taxon>Betaproteobacteria</taxon>
        <taxon>Burkholderiales</taxon>
        <taxon>Alcaligenaceae</taxon>
        <taxon>Bordetella</taxon>
    </lineage>
</organism>
<dbReference type="PANTHER" id="PTHR43133:SF63">
    <property type="entry name" value="RNA POLYMERASE SIGMA FACTOR FECI-RELATED"/>
    <property type="match status" value="1"/>
</dbReference>
<dbReference type="InterPro" id="IPR013249">
    <property type="entry name" value="RNA_pol_sigma70_r4_t2"/>
</dbReference>
<sequence>MDPEGAHSLYADHHAWLYGWLRRKVGCAAAAADLAHDSYVRLLAARRMPAPDQSRAYLMQIAKGLVIDQSRRREIEAAFLETLSVLPEELWPSPESRAIVLETLEKIDAVLYALPSKVRETFLLSRFDGLTYAEIAARLHVSVASVRKYMVKAVYACLPLVAE</sequence>
<dbReference type="Gene3D" id="1.10.10.10">
    <property type="entry name" value="Winged helix-like DNA-binding domain superfamily/Winged helix DNA-binding domain"/>
    <property type="match status" value="1"/>
</dbReference>
<dbReference type="PANTHER" id="PTHR43133">
    <property type="entry name" value="RNA POLYMERASE ECF-TYPE SIGMA FACTO"/>
    <property type="match status" value="1"/>
</dbReference>
<name>A0A261S5R8_9BORD</name>
<feature type="domain" description="RNA polymerase sigma factor 70 region 4 type 2" evidence="6">
    <location>
        <begin position="105"/>
        <end position="157"/>
    </location>
</feature>
<dbReference type="Proteomes" id="UP000216020">
    <property type="component" value="Unassembled WGS sequence"/>
</dbReference>
<dbReference type="GO" id="GO:0016987">
    <property type="term" value="F:sigma factor activity"/>
    <property type="evidence" value="ECO:0007669"/>
    <property type="project" value="UniProtKB-KW"/>
</dbReference>
<evidence type="ECO:0000313" key="8">
    <source>
        <dbReference type="Proteomes" id="UP000216020"/>
    </source>
</evidence>
<evidence type="ECO:0000256" key="4">
    <source>
        <dbReference type="ARBA" id="ARBA00023163"/>
    </source>
</evidence>
<keyword evidence="8" id="KW-1185">Reference proteome</keyword>
<dbReference type="AlphaFoldDB" id="A0A261S5R8"/>
<dbReference type="GO" id="GO:0003677">
    <property type="term" value="F:DNA binding"/>
    <property type="evidence" value="ECO:0007669"/>
    <property type="project" value="InterPro"/>
</dbReference>
<comment type="caution">
    <text evidence="7">The sequence shown here is derived from an EMBL/GenBank/DDBJ whole genome shotgun (WGS) entry which is preliminary data.</text>
</comment>
<gene>
    <name evidence="7" type="ORF">CAL29_27975</name>
</gene>
<evidence type="ECO:0000256" key="1">
    <source>
        <dbReference type="ARBA" id="ARBA00010641"/>
    </source>
</evidence>
<evidence type="ECO:0000256" key="3">
    <source>
        <dbReference type="ARBA" id="ARBA00023082"/>
    </source>
</evidence>
<evidence type="ECO:0000313" key="7">
    <source>
        <dbReference type="EMBL" id="OZI32535.1"/>
    </source>
</evidence>
<dbReference type="InterPro" id="IPR014284">
    <property type="entry name" value="RNA_pol_sigma-70_dom"/>
</dbReference>
<dbReference type="InterPro" id="IPR013324">
    <property type="entry name" value="RNA_pol_sigma_r3/r4-like"/>
</dbReference>
<dbReference type="InterPro" id="IPR036388">
    <property type="entry name" value="WH-like_DNA-bd_sf"/>
</dbReference>
<dbReference type="Gene3D" id="1.10.1740.10">
    <property type="match status" value="1"/>
</dbReference>
<dbReference type="Pfam" id="PF04542">
    <property type="entry name" value="Sigma70_r2"/>
    <property type="match status" value="1"/>
</dbReference>
<dbReference type="SUPFAM" id="SSF88659">
    <property type="entry name" value="Sigma3 and sigma4 domains of RNA polymerase sigma factors"/>
    <property type="match status" value="1"/>
</dbReference>
<dbReference type="InterPro" id="IPR013325">
    <property type="entry name" value="RNA_pol_sigma_r2"/>
</dbReference>
<keyword evidence="4" id="KW-0804">Transcription</keyword>
<feature type="domain" description="RNA polymerase sigma-70 region 2" evidence="5">
    <location>
        <begin position="9"/>
        <end position="73"/>
    </location>
</feature>
<keyword evidence="3" id="KW-0731">Sigma factor</keyword>
<dbReference type="CDD" id="cd06171">
    <property type="entry name" value="Sigma70_r4"/>
    <property type="match status" value="1"/>
</dbReference>
<dbReference type="InterPro" id="IPR039425">
    <property type="entry name" value="RNA_pol_sigma-70-like"/>
</dbReference>
<evidence type="ECO:0000256" key="2">
    <source>
        <dbReference type="ARBA" id="ARBA00023015"/>
    </source>
</evidence>
<keyword evidence="2" id="KW-0805">Transcription regulation</keyword>
<proteinExistence type="inferred from homology"/>
<dbReference type="EMBL" id="NEVM01000005">
    <property type="protein sequence ID" value="OZI32535.1"/>
    <property type="molecule type" value="Genomic_DNA"/>
</dbReference>
<dbReference type="SUPFAM" id="SSF88946">
    <property type="entry name" value="Sigma2 domain of RNA polymerase sigma factors"/>
    <property type="match status" value="1"/>
</dbReference>
<accession>A0A261S5R8</accession>
<dbReference type="OrthoDB" id="8654550at2"/>
<dbReference type="InterPro" id="IPR007627">
    <property type="entry name" value="RNA_pol_sigma70_r2"/>
</dbReference>
<comment type="similarity">
    <text evidence="1">Belongs to the sigma-70 factor family. ECF subfamily.</text>
</comment>
<dbReference type="NCBIfam" id="TIGR02937">
    <property type="entry name" value="sigma70-ECF"/>
    <property type="match status" value="1"/>
</dbReference>
<protein>
    <submittedName>
        <fullName evidence="7">RNA polymerase subunit sigma</fullName>
    </submittedName>
</protein>
<dbReference type="Pfam" id="PF08281">
    <property type="entry name" value="Sigma70_r4_2"/>
    <property type="match status" value="1"/>
</dbReference>